<comment type="subcellular location">
    <subcellularLocation>
        <location evidence="1">Nucleus</location>
        <location evidence="1">Nucleolus</location>
    </subcellularLocation>
</comment>
<dbReference type="PANTHER" id="PTHR18359">
    <property type="entry name" value="WD-REPEAT PROTEIN-RELATED"/>
    <property type="match status" value="1"/>
</dbReference>
<name>A0A2A9PIL5_OPHUN</name>
<keyword evidence="2" id="KW-0698">rRNA processing</keyword>
<keyword evidence="5" id="KW-0539">Nucleus</keyword>
<reference evidence="9 10" key="1">
    <citation type="journal article" date="2015" name="BMC Genomics">
        <title>Gene expression during zombie ant biting behavior reflects the complexity underlying fungal parasitic behavioral manipulation.</title>
        <authorList>
            <person name="de Bekker C."/>
            <person name="Ohm R.A."/>
            <person name="Loreto R.G."/>
            <person name="Sebastian A."/>
            <person name="Albert I."/>
            <person name="Merrow M."/>
            <person name="Brachmann A."/>
            <person name="Hughes D.P."/>
        </authorList>
    </citation>
    <scope>NUCLEOTIDE SEQUENCE [LARGE SCALE GENOMIC DNA]</scope>
    <source>
        <strain evidence="9 10">SC16a</strain>
    </source>
</reference>
<dbReference type="EMBL" id="LAZP02000083">
    <property type="protein sequence ID" value="PFH61229.1"/>
    <property type="molecule type" value="Genomic_DNA"/>
</dbReference>
<dbReference type="InterPro" id="IPR036322">
    <property type="entry name" value="WD40_repeat_dom_sf"/>
</dbReference>
<dbReference type="PROSITE" id="PS50294">
    <property type="entry name" value="WD_REPEATS_REGION"/>
    <property type="match status" value="1"/>
</dbReference>
<evidence type="ECO:0000313" key="10">
    <source>
        <dbReference type="Proteomes" id="UP000037136"/>
    </source>
</evidence>
<evidence type="ECO:0000256" key="7">
    <source>
        <dbReference type="PROSITE-ProRule" id="PRU00221"/>
    </source>
</evidence>
<evidence type="ECO:0000313" key="9">
    <source>
        <dbReference type="EMBL" id="PFH61229.1"/>
    </source>
</evidence>
<evidence type="ECO:0000256" key="6">
    <source>
        <dbReference type="ARBA" id="ARBA00025767"/>
    </source>
</evidence>
<dbReference type="OrthoDB" id="1935146at2759"/>
<evidence type="ECO:0000256" key="3">
    <source>
        <dbReference type="ARBA" id="ARBA00022574"/>
    </source>
</evidence>
<dbReference type="PROSITE" id="PS50082">
    <property type="entry name" value="WD_REPEATS_2"/>
    <property type="match status" value="1"/>
</dbReference>
<organism evidence="9 10">
    <name type="scientific">Ophiocordyceps unilateralis</name>
    <name type="common">Zombie-ant fungus</name>
    <name type="synonym">Torrubia unilateralis</name>
    <dbReference type="NCBI Taxonomy" id="268505"/>
    <lineage>
        <taxon>Eukaryota</taxon>
        <taxon>Fungi</taxon>
        <taxon>Dikarya</taxon>
        <taxon>Ascomycota</taxon>
        <taxon>Pezizomycotina</taxon>
        <taxon>Sordariomycetes</taxon>
        <taxon>Hypocreomycetidae</taxon>
        <taxon>Hypocreales</taxon>
        <taxon>Ophiocordycipitaceae</taxon>
        <taxon>Ophiocordyceps</taxon>
    </lineage>
</organism>
<dbReference type="SUPFAM" id="SSF50978">
    <property type="entry name" value="WD40 repeat-like"/>
    <property type="match status" value="1"/>
</dbReference>
<evidence type="ECO:0000256" key="8">
    <source>
        <dbReference type="SAM" id="MobiDB-lite"/>
    </source>
</evidence>
<dbReference type="GO" id="GO:0032040">
    <property type="term" value="C:small-subunit processome"/>
    <property type="evidence" value="ECO:0007669"/>
    <property type="project" value="TreeGrafter"/>
</dbReference>
<dbReference type="Proteomes" id="UP000037136">
    <property type="component" value="Unassembled WGS sequence"/>
</dbReference>
<dbReference type="Gene3D" id="2.130.10.10">
    <property type="entry name" value="YVTN repeat-like/Quinoprotein amine dehydrogenase"/>
    <property type="match status" value="1"/>
</dbReference>
<dbReference type="InterPro" id="IPR015943">
    <property type="entry name" value="WD40/YVTN_repeat-like_dom_sf"/>
</dbReference>
<dbReference type="GO" id="GO:0034388">
    <property type="term" value="C:Pwp2p-containing subcomplex of 90S preribosome"/>
    <property type="evidence" value="ECO:0007669"/>
    <property type="project" value="TreeGrafter"/>
</dbReference>
<evidence type="ECO:0000256" key="5">
    <source>
        <dbReference type="ARBA" id="ARBA00023242"/>
    </source>
</evidence>
<comment type="caution">
    <text evidence="9">The sequence shown here is derived from an EMBL/GenBank/DDBJ whole genome shotgun (WGS) entry which is preliminary data.</text>
</comment>
<dbReference type="FunFam" id="2.130.10.10:FF:000549">
    <property type="entry name" value="Small nucleolar ribonucleoprotein complex subunit"/>
    <property type="match status" value="1"/>
</dbReference>
<proteinExistence type="inferred from homology"/>
<comment type="similarity">
    <text evidence="6">Belongs to the WD repeat UTP18 family.</text>
</comment>
<reference evidence="9 10" key="2">
    <citation type="journal article" date="2017" name="Sci. Rep.">
        <title>Ant-infecting Ophiocordyceps genomes reveal a high diversity of potential behavioral manipulation genes and a possible major role for enterotoxins.</title>
        <authorList>
            <person name="de Bekker C."/>
            <person name="Ohm R.A."/>
            <person name="Evans H.C."/>
            <person name="Brachmann A."/>
            <person name="Hughes D.P."/>
        </authorList>
    </citation>
    <scope>NUCLEOTIDE SEQUENCE [LARGE SCALE GENOMIC DNA]</scope>
    <source>
        <strain evidence="9 10">SC16a</strain>
    </source>
</reference>
<evidence type="ECO:0000256" key="1">
    <source>
        <dbReference type="ARBA" id="ARBA00004604"/>
    </source>
</evidence>
<dbReference type="SMART" id="SM00320">
    <property type="entry name" value="WD40"/>
    <property type="match status" value="3"/>
</dbReference>
<dbReference type="InterPro" id="IPR001680">
    <property type="entry name" value="WD40_rpt"/>
</dbReference>
<feature type="repeat" description="WD" evidence="7">
    <location>
        <begin position="547"/>
        <end position="575"/>
    </location>
</feature>
<feature type="region of interest" description="Disordered" evidence="8">
    <location>
        <begin position="1"/>
        <end position="31"/>
    </location>
</feature>
<sequence length="575" mass="62585">MSSASASDDDDDGATAAAGLQDKDSDEEELERLVLGDKTSFRENLFLSGGALNNNETAIYDGLSGVGDADTGNLEEVADADLFMFDTGGNGSVMPKPAPAPGRQDDAAWEDSDDDRLTVSLASLRQNRQLRMSEADDVISGTEYSRRLRLQFQRLHPSPAWATRQTEGKKHRRRASSSAARPPGSDSSSSSGDDDASDLEQDLTARPLDAFLRDVNRLAGRDGHGSKRRTLRPETIGIERVREMPDRHVRPVQSLCFHPQYPVLLSASAASVLFLHHVAPDAEPPNPRLTSVQAAGVDVRNAEFLYPRGEAIFFAGRRRYFHHWDLPSGVVRKTTQILGHQLEHKSMELFRLSPCGRYMAVVGSSKKGGGIVNLLSTVTMQWIAAARLQSTGGVADFAWWSTGDGLTVLAKDGFVGEYCVESRSFIAVWHDDGCIGALVVALGGHGGPEALGCDRWVAVGSSAGIANIYDRNELVVPGPGPLQVKERPTPKRALEQLVTPITILTFSPDGQLLAFGSRKKDSLRLVHLPSCTVYRNWPTEQTPLGRITAAAFNRESDLLAVGNDAGRIRLWKIRR</sequence>
<feature type="region of interest" description="Disordered" evidence="8">
    <location>
        <begin position="89"/>
        <end position="113"/>
    </location>
</feature>
<evidence type="ECO:0000256" key="4">
    <source>
        <dbReference type="ARBA" id="ARBA00022737"/>
    </source>
</evidence>
<dbReference type="AlphaFoldDB" id="A0A2A9PIL5"/>
<dbReference type="InterPro" id="IPR045161">
    <property type="entry name" value="Utp18"/>
</dbReference>
<dbReference type="PANTHER" id="PTHR18359:SF0">
    <property type="entry name" value="U3 SMALL NUCLEOLAR RNA-ASSOCIATED PROTEIN 18 HOMOLOG"/>
    <property type="match status" value="1"/>
</dbReference>
<keyword evidence="4" id="KW-0677">Repeat</keyword>
<dbReference type="GO" id="GO:0006364">
    <property type="term" value="P:rRNA processing"/>
    <property type="evidence" value="ECO:0007669"/>
    <property type="project" value="UniProtKB-KW"/>
</dbReference>
<keyword evidence="3 7" id="KW-0853">WD repeat</keyword>
<gene>
    <name evidence="9" type="ORF">XA68_17927</name>
</gene>
<dbReference type="STRING" id="268505.A0A2A9PIL5"/>
<accession>A0A2A9PIL5</accession>
<keyword evidence="10" id="KW-1185">Reference proteome</keyword>
<feature type="compositionally biased region" description="Low complexity" evidence="8">
    <location>
        <begin position="176"/>
        <end position="191"/>
    </location>
</feature>
<protein>
    <submittedName>
        <fullName evidence="9">Uncharacterized protein</fullName>
    </submittedName>
</protein>
<feature type="region of interest" description="Disordered" evidence="8">
    <location>
        <begin position="156"/>
        <end position="199"/>
    </location>
</feature>
<evidence type="ECO:0000256" key="2">
    <source>
        <dbReference type="ARBA" id="ARBA00022552"/>
    </source>
</evidence>